<dbReference type="STRING" id="1280952.HJA_03071"/>
<dbReference type="eggNOG" id="ENOG5031DNS">
    <property type="taxonomic scope" value="Bacteria"/>
</dbReference>
<evidence type="ECO:0000313" key="2">
    <source>
        <dbReference type="EMBL" id="KCZ90175.1"/>
    </source>
</evidence>
<evidence type="ECO:0000256" key="1">
    <source>
        <dbReference type="SAM" id="SignalP"/>
    </source>
</evidence>
<reference evidence="2 3" key="1">
    <citation type="journal article" date="2014" name="Antonie Van Leeuwenhoek">
        <title>Hyphomonas beringensis sp. nov. and Hyphomonas chukchiensis sp. nov., isolated from surface seawater of the Bering Sea and Chukchi Sea.</title>
        <authorList>
            <person name="Li C."/>
            <person name="Lai Q."/>
            <person name="Li G."/>
            <person name="Dong C."/>
            <person name="Wang J."/>
            <person name="Liao Y."/>
            <person name="Shao Z."/>
        </authorList>
    </citation>
    <scope>NUCLEOTIDE SEQUENCE [LARGE SCALE GENOMIC DNA]</scope>
    <source>
        <strain evidence="2 3">VP2</strain>
    </source>
</reference>
<proteinExistence type="predicted"/>
<feature type="chain" id="PRO_5001572384" description="Lipoprotein" evidence="1">
    <location>
        <begin position="19"/>
        <end position="179"/>
    </location>
</feature>
<dbReference type="PROSITE" id="PS51257">
    <property type="entry name" value="PROKAR_LIPOPROTEIN"/>
    <property type="match status" value="1"/>
</dbReference>
<evidence type="ECO:0000313" key="3">
    <source>
        <dbReference type="Proteomes" id="UP000024816"/>
    </source>
</evidence>
<organism evidence="2 3">
    <name type="scientific">Hyphomonas jannaschiana VP2</name>
    <dbReference type="NCBI Taxonomy" id="1280952"/>
    <lineage>
        <taxon>Bacteria</taxon>
        <taxon>Pseudomonadati</taxon>
        <taxon>Pseudomonadota</taxon>
        <taxon>Alphaproteobacteria</taxon>
        <taxon>Hyphomonadales</taxon>
        <taxon>Hyphomonadaceae</taxon>
        <taxon>Hyphomonas</taxon>
    </lineage>
</organism>
<dbReference type="Proteomes" id="UP000024816">
    <property type="component" value="Unassembled WGS sequence"/>
</dbReference>
<dbReference type="RefSeq" id="WP_035578162.1">
    <property type="nucleotide sequence ID" value="NZ_ARYJ01000002.1"/>
</dbReference>
<feature type="signal peptide" evidence="1">
    <location>
        <begin position="1"/>
        <end position="18"/>
    </location>
</feature>
<dbReference type="EMBL" id="ARYJ01000002">
    <property type="protein sequence ID" value="KCZ90175.1"/>
    <property type="molecule type" value="Genomic_DNA"/>
</dbReference>
<protein>
    <recommendedName>
        <fullName evidence="4">Lipoprotein</fullName>
    </recommendedName>
</protein>
<comment type="caution">
    <text evidence="2">The sequence shown here is derived from an EMBL/GenBank/DDBJ whole genome shotgun (WGS) entry which is preliminary data.</text>
</comment>
<keyword evidence="3" id="KW-1185">Reference proteome</keyword>
<name>A0A059FHP6_9PROT</name>
<dbReference type="Pfam" id="PF12915">
    <property type="entry name" value="DUF3833"/>
    <property type="match status" value="1"/>
</dbReference>
<dbReference type="AlphaFoldDB" id="A0A059FHP6"/>
<gene>
    <name evidence="2" type="ORF">HJA_03071</name>
</gene>
<sequence>MKKQLPAALALSLVAACATRPPVPDDAGGDAFVIERDLAGAHVARGEFKSITGVHRTFTAQLTGTWDGETFILVEDFVYDDGEKDKKTWKLQRVAPGEYSGTREDVVGTARGYQDGRAFRLEYDVVLPSENGKGRKVRFRDVLAKDGDGRVLNTATVGWFGLRVGSVSLVMEPAQEDME</sequence>
<dbReference type="OrthoDB" id="5296954at2"/>
<accession>A0A059FHP6</accession>
<dbReference type="PATRIC" id="fig|1280952.3.peg.616"/>
<evidence type="ECO:0008006" key="4">
    <source>
        <dbReference type="Google" id="ProtNLM"/>
    </source>
</evidence>
<keyword evidence="1" id="KW-0732">Signal</keyword>
<dbReference type="InterPro" id="IPR024409">
    <property type="entry name" value="DUF3833"/>
</dbReference>